<dbReference type="EMBL" id="BSXW01000135">
    <property type="protein sequence ID" value="GMF12933.1"/>
    <property type="molecule type" value="Genomic_DNA"/>
</dbReference>
<dbReference type="AlphaFoldDB" id="A0A9W6TIY7"/>
<comment type="caution">
    <text evidence="1">The sequence shown here is derived from an EMBL/GenBank/DDBJ whole genome shotgun (WGS) entry which is preliminary data.</text>
</comment>
<sequence>MTPTLAGDDDFRVDEASLLKFLAECDMANEIITLPTNSGTSEWAGGDELNSANASTSRGNQVATKRKTWRELRKEEILILRRQAKELSRVLERLKTTSGTSLAAPNTIAGSNENVMESQLNAQPALNVKSVSLWEGIAERQSRLRQSSVEENANLRKQLRRYMQVASWLQRMINRKLPMDMKHSTMNEAQRCEYTLRSANLPLNNKAAFNELIEGIDEKYLELDMFFQRVGMHDLSCPGQRSEILRNGTTGLLVEFQDNHAVPFDLSQTEEAVWKPDGNASKDPTLIFFRVSVIQNRASLLD</sequence>
<evidence type="ECO:0000313" key="2">
    <source>
        <dbReference type="Proteomes" id="UP001165083"/>
    </source>
</evidence>
<organism evidence="1 2">
    <name type="scientific">Phytophthora lilii</name>
    <dbReference type="NCBI Taxonomy" id="2077276"/>
    <lineage>
        <taxon>Eukaryota</taxon>
        <taxon>Sar</taxon>
        <taxon>Stramenopiles</taxon>
        <taxon>Oomycota</taxon>
        <taxon>Peronosporomycetes</taxon>
        <taxon>Peronosporales</taxon>
        <taxon>Peronosporaceae</taxon>
        <taxon>Phytophthora</taxon>
    </lineage>
</organism>
<evidence type="ECO:0000313" key="1">
    <source>
        <dbReference type="EMBL" id="GMF12933.1"/>
    </source>
</evidence>
<dbReference type="Proteomes" id="UP001165083">
    <property type="component" value="Unassembled WGS sequence"/>
</dbReference>
<dbReference type="PANTHER" id="PTHR35796">
    <property type="entry name" value="HYPOTHETICAL CYTOSOLIC PROTEIN"/>
    <property type="match status" value="1"/>
</dbReference>
<proteinExistence type="predicted"/>
<dbReference type="OrthoDB" id="127646at2759"/>
<accession>A0A9W6TIY7</accession>
<keyword evidence="2" id="KW-1185">Reference proteome</keyword>
<gene>
    <name evidence="1" type="ORF">Plil01_000347200</name>
</gene>
<name>A0A9W6TIY7_9STRA</name>
<reference evidence="1" key="1">
    <citation type="submission" date="2023-04" db="EMBL/GenBank/DDBJ databases">
        <title>Phytophthora lilii NBRC 32176.</title>
        <authorList>
            <person name="Ichikawa N."/>
            <person name="Sato H."/>
            <person name="Tonouchi N."/>
        </authorList>
    </citation>
    <scope>NUCLEOTIDE SEQUENCE</scope>
    <source>
        <strain evidence="1">NBRC 32176</strain>
    </source>
</reference>
<protein>
    <submittedName>
        <fullName evidence="1">Unnamed protein product</fullName>
    </submittedName>
</protein>
<dbReference type="PANTHER" id="PTHR35796:SF3">
    <property type="entry name" value="BHLH DOMAIN-CONTAINING PROTEIN"/>
    <property type="match status" value="1"/>
</dbReference>